<dbReference type="EMBL" id="CM042885">
    <property type="protein sequence ID" value="KAI4365200.1"/>
    <property type="molecule type" value="Genomic_DNA"/>
</dbReference>
<proteinExistence type="predicted"/>
<protein>
    <submittedName>
        <fullName evidence="1">Uncharacterized protein</fullName>
    </submittedName>
</protein>
<organism evidence="1 2">
    <name type="scientific">Melastoma candidum</name>
    <dbReference type="NCBI Taxonomy" id="119954"/>
    <lineage>
        <taxon>Eukaryota</taxon>
        <taxon>Viridiplantae</taxon>
        <taxon>Streptophyta</taxon>
        <taxon>Embryophyta</taxon>
        <taxon>Tracheophyta</taxon>
        <taxon>Spermatophyta</taxon>
        <taxon>Magnoliopsida</taxon>
        <taxon>eudicotyledons</taxon>
        <taxon>Gunneridae</taxon>
        <taxon>Pentapetalae</taxon>
        <taxon>rosids</taxon>
        <taxon>malvids</taxon>
        <taxon>Myrtales</taxon>
        <taxon>Melastomataceae</taxon>
        <taxon>Melastomatoideae</taxon>
        <taxon>Melastomateae</taxon>
        <taxon>Melastoma</taxon>
    </lineage>
</organism>
<dbReference type="Proteomes" id="UP001057402">
    <property type="component" value="Chromosome 6"/>
</dbReference>
<gene>
    <name evidence="1" type="ORF">MLD38_021207</name>
</gene>
<sequence length="135" mass="15490">MPSPAYMNLLLLSFVAGIFFCRCGLASTTPDTTEKYHWCNKQLLQEKSNEAHQIFELLGYAVDNTARFGYNSRSTFYKYVARASCRTPMSADDCTDCLDYADNMLYEICGFANGGQITLADCRLRFEQYEFDDNW</sequence>
<name>A0ACB9QFF9_9MYRT</name>
<evidence type="ECO:0000313" key="1">
    <source>
        <dbReference type="EMBL" id="KAI4365200.1"/>
    </source>
</evidence>
<accession>A0ACB9QFF9</accession>
<comment type="caution">
    <text evidence="1">The sequence shown here is derived from an EMBL/GenBank/DDBJ whole genome shotgun (WGS) entry which is preliminary data.</text>
</comment>
<reference evidence="2" key="1">
    <citation type="journal article" date="2023" name="Front. Plant Sci.">
        <title>Chromosomal-level genome assembly of Melastoma candidum provides insights into trichome evolution.</title>
        <authorList>
            <person name="Zhong Y."/>
            <person name="Wu W."/>
            <person name="Sun C."/>
            <person name="Zou P."/>
            <person name="Liu Y."/>
            <person name="Dai S."/>
            <person name="Zhou R."/>
        </authorList>
    </citation>
    <scope>NUCLEOTIDE SEQUENCE [LARGE SCALE GENOMIC DNA]</scope>
</reference>
<keyword evidence="2" id="KW-1185">Reference proteome</keyword>
<evidence type="ECO:0000313" key="2">
    <source>
        <dbReference type="Proteomes" id="UP001057402"/>
    </source>
</evidence>